<keyword evidence="1" id="KW-1133">Transmembrane helix</keyword>
<evidence type="ECO:0000313" key="2">
    <source>
        <dbReference type="EMBL" id="MBA2224656.1"/>
    </source>
</evidence>
<dbReference type="RefSeq" id="WP_194536090.1">
    <property type="nucleotide sequence ID" value="NZ_JACEFB010000001.1"/>
</dbReference>
<comment type="caution">
    <text evidence="2">The sequence shown here is derived from an EMBL/GenBank/DDBJ whole genome shotgun (WGS) entry which is preliminary data.</text>
</comment>
<protein>
    <submittedName>
        <fullName evidence="2">Uncharacterized protein</fullName>
    </submittedName>
</protein>
<keyword evidence="3" id="KW-1185">Reference proteome</keyword>
<gene>
    <name evidence="2" type="ORF">H0921_00595</name>
</gene>
<dbReference type="Proteomes" id="UP000542342">
    <property type="component" value="Unassembled WGS sequence"/>
</dbReference>
<dbReference type="AlphaFoldDB" id="A0A7V8VB02"/>
<keyword evidence="1" id="KW-0472">Membrane</keyword>
<accession>A0A7V8VB02</accession>
<organism evidence="2 3">
    <name type="scientific">Thermogemmata fonticola</name>
    <dbReference type="NCBI Taxonomy" id="2755323"/>
    <lineage>
        <taxon>Bacteria</taxon>
        <taxon>Pseudomonadati</taxon>
        <taxon>Planctomycetota</taxon>
        <taxon>Planctomycetia</taxon>
        <taxon>Gemmatales</taxon>
        <taxon>Gemmataceae</taxon>
        <taxon>Thermogemmata</taxon>
    </lineage>
</organism>
<feature type="transmembrane region" description="Helical" evidence="1">
    <location>
        <begin position="139"/>
        <end position="162"/>
    </location>
</feature>
<proteinExistence type="predicted"/>
<keyword evidence="1" id="KW-0812">Transmembrane</keyword>
<feature type="transmembrane region" description="Helical" evidence="1">
    <location>
        <begin position="20"/>
        <end position="37"/>
    </location>
</feature>
<reference evidence="2 3" key="1">
    <citation type="submission" date="2020-07" db="EMBL/GenBank/DDBJ databases">
        <title>Thermogemmata thermophila gen. nov., sp. nov., a novel moderate thermophilic planctomycete from a Kamchatka hot spring.</title>
        <authorList>
            <person name="Elcheninov A.G."/>
            <person name="Podosokorskaya O.A."/>
            <person name="Kovaleva O.L."/>
            <person name="Novikov A."/>
            <person name="Bonch-Osmolovskaya E.A."/>
            <person name="Toshchakov S.V."/>
            <person name="Kublanov I.V."/>
        </authorList>
    </citation>
    <scope>NUCLEOTIDE SEQUENCE [LARGE SCALE GENOMIC DNA]</scope>
    <source>
        <strain evidence="2 3">2918</strain>
    </source>
</reference>
<feature type="transmembrane region" description="Helical" evidence="1">
    <location>
        <begin position="97"/>
        <end position="118"/>
    </location>
</feature>
<name>A0A7V8VB02_9BACT</name>
<evidence type="ECO:0000256" key="1">
    <source>
        <dbReference type="SAM" id="Phobius"/>
    </source>
</evidence>
<evidence type="ECO:0000313" key="3">
    <source>
        <dbReference type="Proteomes" id="UP000542342"/>
    </source>
</evidence>
<sequence length="170" mass="18894">MSTSMQSKPGISPVHPLARWAFTLSLMALILGWYGSLHAEKHIAGSPLRQARGSAGLPAQPNNWYERVVDRLEVALFGTQVDRIVLAWTERSRVARYSLQAVAFYLPGILGLSAVWMGSQAMAVIERQRGRYSGNFHSVFAIMIGGFAAIISACMIFSVHLWPWMPQLYT</sequence>
<dbReference type="EMBL" id="JACEFB010000001">
    <property type="protein sequence ID" value="MBA2224656.1"/>
    <property type="molecule type" value="Genomic_DNA"/>
</dbReference>